<reference evidence="1 2" key="1">
    <citation type="submission" date="2019-02" db="EMBL/GenBank/DDBJ databases">
        <title>Genomic Encyclopedia of Type Strains, Phase IV (KMG-IV): sequencing the most valuable type-strain genomes for metagenomic binning, comparative biology and taxonomic classification.</title>
        <authorList>
            <person name="Goeker M."/>
        </authorList>
    </citation>
    <scope>NUCLEOTIDE SEQUENCE [LARGE SCALE GENOMIC DNA]</scope>
    <source>
        <strain evidence="1 2">DSM 28825</strain>
    </source>
</reference>
<keyword evidence="2" id="KW-1185">Reference proteome</keyword>
<proteinExistence type="predicted"/>
<protein>
    <submittedName>
        <fullName evidence="1">Uncharacterized protein</fullName>
    </submittedName>
</protein>
<gene>
    <name evidence="1" type="ORF">EV201_0218</name>
</gene>
<evidence type="ECO:0000313" key="2">
    <source>
        <dbReference type="Proteomes" id="UP000293562"/>
    </source>
</evidence>
<organism evidence="1 2">
    <name type="scientific">Ancylomarina subtilis</name>
    <dbReference type="NCBI Taxonomy" id="1639035"/>
    <lineage>
        <taxon>Bacteria</taxon>
        <taxon>Pseudomonadati</taxon>
        <taxon>Bacteroidota</taxon>
        <taxon>Bacteroidia</taxon>
        <taxon>Marinilabiliales</taxon>
        <taxon>Marinifilaceae</taxon>
        <taxon>Ancylomarina</taxon>
    </lineage>
</organism>
<comment type="caution">
    <text evidence="1">The sequence shown here is derived from an EMBL/GenBank/DDBJ whole genome shotgun (WGS) entry which is preliminary data.</text>
</comment>
<dbReference type="Proteomes" id="UP000293562">
    <property type="component" value="Unassembled WGS sequence"/>
</dbReference>
<dbReference type="AlphaFoldDB" id="A0A4V2FSU3"/>
<accession>A0A4V2FSU3</accession>
<sequence length="71" mass="8595">MLFFEQSLLFNSKPNKIKLYTKICSNKILNNTILLDKTSFFDQHITQTSKVFIIKQKKYQYFQQNKKKRSN</sequence>
<dbReference type="EMBL" id="SHKN01000001">
    <property type="protein sequence ID" value="RZT95595.1"/>
    <property type="molecule type" value="Genomic_DNA"/>
</dbReference>
<name>A0A4V2FSU3_9BACT</name>
<evidence type="ECO:0000313" key="1">
    <source>
        <dbReference type="EMBL" id="RZT95595.1"/>
    </source>
</evidence>